<gene>
    <name evidence="1" type="ORF">QYF61_009905</name>
</gene>
<dbReference type="EMBL" id="JAUNZN010000024">
    <property type="protein sequence ID" value="KAK4808602.1"/>
    <property type="molecule type" value="Genomic_DNA"/>
</dbReference>
<dbReference type="AlphaFoldDB" id="A0AAN7MLW1"/>
<name>A0AAN7MLW1_MYCAM</name>
<organism evidence="1 2">
    <name type="scientific">Mycteria americana</name>
    <name type="common">Wood stork</name>
    <dbReference type="NCBI Taxonomy" id="33587"/>
    <lineage>
        <taxon>Eukaryota</taxon>
        <taxon>Metazoa</taxon>
        <taxon>Chordata</taxon>
        <taxon>Craniata</taxon>
        <taxon>Vertebrata</taxon>
        <taxon>Euteleostomi</taxon>
        <taxon>Archelosauria</taxon>
        <taxon>Archosauria</taxon>
        <taxon>Dinosauria</taxon>
        <taxon>Saurischia</taxon>
        <taxon>Theropoda</taxon>
        <taxon>Coelurosauria</taxon>
        <taxon>Aves</taxon>
        <taxon>Neognathae</taxon>
        <taxon>Neoaves</taxon>
        <taxon>Aequornithes</taxon>
        <taxon>Ciconiiformes</taxon>
        <taxon>Ciconiidae</taxon>
        <taxon>Mycteria</taxon>
    </lineage>
</organism>
<comment type="caution">
    <text evidence="1">The sequence shown here is derived from an EMBL/GenBank/DDBJ whole genome shotgun (WGS) entry which is preliminary data.</text>
</comment>
<accession>A0AAN7MLW1</accession>
<proteinExistence type="predicted"/>
<evidence type="ECO:0000313" key="2">
    <source>
        <dbReference type="Proteomes" id="UP001333110"/>
    </source>
</evidence>
<dbReference type="Proteomes" id="UP001333110">
    <property type="component" value="Unassembled WGS sequence"/>
</dbReference>
<protein>
    <recommendedName>
        <fullName evidence="3">Reverse transcriptase domain-containing protein</fullName>
    </recommendedName>
</protein>
<sequence>MKSSWRPVSSDVPQGSILAPVLFNIFIHDLKDGIKRNTGNILLGTTGCYTRGNKTQGKKEGRVMFGVTAFDFPSSRYARGSPAVLGMAKHLPADGK</sequence>
<evidence type="ECO:0000313" key="1">
    <source>
        <dbReference type="EMBL" id="KAK4808602.1"/>
    </source>
</evidence>
<evidence type="ECO:0008006" key="3">
    <source>
        <dbReference type="Google" id="ProtNLM"/>
    </source>
</evidence>
<keyword evidence="2" id="KW-1185">Reference proteome</keyword>
<reference evidence="1 2" key="1">
    <citation type="journal article" date="2023" name="J. Hered.">
        <title>Chromosome-level genome of the wood stork (Mycteria americana) provides insight into avian chromosome evolution.</title>
        <authorList>
            <person name="Flamio R. Jr."/>
            <person name="Ramstad K.M."/>
        </authorList>
    </citation>
    <scope>NUCLEOTIDE SEQUENCE [LARGE SCALE GENOMIC DNA]</scope>
    <source>
        <strain evidence="1">JAX WOST 10</strain>
    </source>
</reference>